<dbReference type="RefSeq" id="WP_204917197.1">
    <property type="nucleotide sequence ID" value="NZ_BAAAQP010000002.1"/>
</dbReference>
<feature type="compositionally biased region" description="Low complexity" evidence="1">
    <location>
        <begin position="279"/>
        <end position="291"/>
    </location>
</feature>
<evidence type="ECO:0000256" key="1">
    <source>
        <dbReference type="SAM" id="MobiDB-lite"/>
    </source>
</evidence>
<feature type="region of interest" description="Disordered" evidence="1">
    <location>
        <begin position="33"/>
        <end position="110"/>
    </location>
</feature>
<organism evidence="2 3">
    <name type="scientific">Microlunatus panaciterrae</name>
    <dbReference type="NCBI Taxonomy" id="400768"/>
    <lineage>
        <taxon>Bacteria</taxon>
        <taxon>Bacillati</taxon>
        <taxon>Actinomycetota</taxon>
        <taxon>Actinomycetes</taxon>
        <taxon>Propionibacteriales</taxon>
        <taxon>Propionibacteriaceae</taxon>
        <taxon>Microlunatus</taxon>
    </lineage>
</organism>
<evidence type="ECO:0000313" key="3">
    <source>
        <dbReference type="Proteomes" id="UP000704762"/>
    </source>
</evidence>
<feature type="compositionally biased region" description="Basic and acidic residues" evidence="1">
    <location>
        <begin position="218"/>
        <end position="239"/>
    </location>
</feature>
<feature type="compositionally biased region" description="Low complexity" evidence="1">
    <location>
        <begin position="86"/>
        <end position="98"/>
    </location>
</feature>
<feature type="compositionally biased region" description="Low complexity" evidence="1">
    <location>
        <begin position="316"/>
        <end position="325"/>
    </location>
</feature>
<dbReference type="EMBL" id="JAFBCF010000001">
    <property type="protein sequence ID" value="MBM7798682.1"/>
    <property type="molecule type" value="Genomic_DNA"/>
</dbReference>
<feature type="region of interest" description="Disordered" evidence="1">
    <location>
        <begin position="131"/>
        <end position="360"/>
    </location>
</feature>
<feature type="compositionally biased region" description="Basic and acidic residues" evidence="1">
    <location>
        <begin position="37"/>
        <end position="49"/>
    </location>
</feature>
<gene>
    <name evidence="2" type="ORF">JOE57_001603</name>
</gene>
<reference evidence="2 3" key="1">
    <citation type="submission" date="2021-01" db="EMBL/GenBank/DDBJ databases">
        <title>Sequencing the genomes of 1000 actinobacteria strains.</title>
        <authorList>
            <person name="Klenk H.-P."/>
        </authorList>
    </citation>
    <scope>NUCLEOTIDE SEQUENCE [LARGE SCALE GENOMIC DNA]</scope>
    <source>
        <strain evidence="2 3">DSM 18662</strain>
    </source>
</reference>
<proteinExistence type="predicted"/>
<dbReference type="Proteomes" id="UP000704762">
    <property type="component" value="Unassembled WGS sequence"/>
</dbReference>
<evidence type="ECO:0000313" key="2">
    <source>
        <dbReference type="EMBL" id="MBM7798682.1"/>
    </source>
</evidence>
<protein>
    <submittedName>
        <fullName evidence="2">Uncharacterized protein</fullName>
    </submittedName>
</protein>
<feature type="compositionally biased region" description="Polar residues" evidence="1">
    <location>
        <begin position="292"/>
        <end position="305"/>
    </location>
</feature>
<comment type="caution">
    <text evidence="2">The sequence shown here is derived from an EMBL/GenBank/DDBJ whole genome shotgun (WGS) entry which is preliminary data.</text>
</comment>
<name>A0ABS2RJL7_9ACTN</name>
<accession>A0ABS2RJL7</accession>
<sequence>MTSAGSGTSGVRTAFRGVVSSFGVLLRELARSVGRAVSDEERSRPEPGRPGDSSGPPQAWLDYVNAHDPVWLRPAAPAEGGKLDQPTPVTVPPTLLATHPRQNHRWVESQRPSALHRVVDRGRRWAAVKVAGTAAETADGSTDRSTDRGSPTPAADVRRPTGPTADRGTPHSPGLGATRPSSEPQPSPAETGWPWSTGPTGRRGTGEPRTDQAGVGRDGVDRPKDDLRREEGERPPDRRPVRRGRLVPTGVVAADDERHPPARTQTAPPPPARRFQVRPTTTPQQSADTTTLQPSADTTTLQPSADGQPFDRLRARTVVPPVQQAPTPPPTAMPRPSESRQPVADRWPTLPEPDDDEPGTGAVARLWELLQEQRTDPVINEQRRR</sequence>
<keyword evidence="3" id="KW-1185">Reference proteome</keyword>